<evidence type="ECO:0000259" key="2">
    <source>
        <dbReference type="PROSITE" id="PS51832"/>
    </source>
</evidence>
<evidence type="ECO:0000259" key="1">
    <source>
        <dbReference type="PROSITE" id="PS51831"/>
    </source>
</evidence>
<dbReference type="SMART" id="SM00471">
    <property type="entry name" value="HDc"/>
    <property type="match status" value="1"/>
</dbReference>
<dbReference type="InterPro" id="IPR052020">
    <property type="entry name" value="Cyclic_di-GMP/3'3'-cGAMP_PDE"/>
</dbReference>
<dbReference type="PANTHER" id="PTHR45228">
    <property type="entry name" value="CYCLIC DI-GMP PHOSPHODIESTERASE TM_0186-RELATED"/>
    <property type="match status" value="1"/>
</dbReference>
<dbReference type="PANTHER" id="PTHR45228:SF1">
    <property type="entry name" value="CYCLIC DI-GMP PHOSPHODIESTERASE TM_0186"/>
    <property type="match status" value="1"/>
</dbReference>
<dbReference type="InterPro" id="IPR003607">
    <property type="entry name" value="HD/PDEase_dom"/>
</dbReference>
<dbReference type="PROSITE" id="PS51831">
    <property type="entry name" value="HD"/>
    <property type="match status" value="1"/>
</dbReference>
<dbReference type="Pfam" id="PF13487">
    <property type="entry name" value="HD_5"/>
    <property type="match status" value="1"/>
</dbReference>
<name>A0A916J224_9PROT</name>
<dbReference type="Gene3D" id="1.10.3210.10">
    <property type="entry name" value="Hypothetical protein af1432"/>
    <property type="match status" value="1"/>
</dbReference>
<proteinExistence type="predicted"/>
<feature type="domain" description="HD-GYP" evidence="2">
    <location>
        <begin position="3"/>
        <end position="198"/>
    </location>
</feature>
<keyword evidence="4" id="KW-1185">Reference proteome</keyword>
<dbReference type="Gene3D" id="2.20.28.160">
    <property type="match status" value="1"/>
</dbReference>
<dbReference type="Proteomes" id="UP000742786">
    <property type="component" value="Unassembled WGS sequence"/>
</dbReference>
<gene>
    <name evidence="3" type="ORF">GTOL_10273</name>
</gene>
<sequence length="279" mass="29721">MSQQSELLKSLFGLSMIVEARDPYTGGHLWRVSQFSRLLSEVSGLTPRATALAELGGFLHDLGKVGVPDSILKRPGKLEDAEFDVIRTHPAIGQRLLTPHPLSHLAIEAVAGHHEMPNGNGYPRGLRGDAIPAVARIVAIADAFDAMTSTRPYRPGMPIANAMAIITERIGTQFDADLGRRFAGLASGTQLEHIVAHSEPGIPLLACSGCSAPMVVTRSHRVGDCVVCRHCGAQAKLVKTDGNYIVERLDERADAFALSPAADTELIGAMVEATAPLVL</sequence>
<evidence type="ECO:0000313" key="3">
    <source>
        <dbReference type="EMBL" id="CAG4882391.1"/>
    </source>
</evidence>
<dbReference type="EMBL" id="CAJQUM010000001">
    <property type="protein sequence ID" value="CAG4882391.1"/>
    <property type="molecule type" value="Genomic_DNA"/>
</dbReference>
<organism evidence="3 4">
    <name type="scientific">Georgfuchsia toluolica</name>
    <dbReference type="NCBI Taxonomy" id="424218"/>
    <lineage>
        <taxon>Bacteria</taxon>
        <taxon>Pseudomonadati</taxon>
        <taxon>Pseudomonadota</taxon>
        <taxon>Betaproteobacteria</taxon>
        <taxon>Nitrosomonadales</taxon>
        <taxon>Sterolibacteriaceae</taxon>
        <taxon>Georgfuchsia</taxon>
    </lineage>
</organism>
<comment type="caution">
    <text evidence="3">The sequence shown here is derived from an EMBL/GenBank/DDBJ whole genome shotgun (WGS) entry which is preliminary data.</text>
</comment>
<feature type="domain" description="HD" evidence="1">
    <location>
        <begin position="25"/>
        <end position="147"/>
    </location>
</feature>
<accession>A0A916J224</accession>
<dbReference type="AlphaFoldDB" id="A0A916J224"/>
<dbReference type="GO" id="GO:0008081">
    <property type="term" value="F:phosphoric diester hydrolase activity"/>
    <property type="evidence" value="ECO:0007669"/>
    <property type="project" value="UniProtKB-ARBA"/>
</dbReference>
<dbReference type="InterPro" id="IPR006674">
    <property type="entry name" value="HD_domain"/>
</dbReference>
<dbReference type="PROSITE" id="PS51832">
    <property type="entry name" value="HD_GYP"/>
    <property type="match status" value="1"/>
</dbReference>
<dbReference type="CDD" id="cd00077">
    <property type="entry name" value="HDc"/>
    <property type="match status" value="1"/>
</dbReference>
<protein>
    <submittedName>
        <fullName evidence="3">Phosphohydrolase</fullName>
    </submittedName>
</protein>
<dbReference type="InterPro" id="IPR037522">
    <property type="entry name" value="HD_GYP_dom"/>
</dbReference>
<reference evidence="3" key="1">
    <citation type="submission" date="2021-04" db="EMBL/GenBank/DDBJ databases">
        <authorList>
            <person name="Hornung B."/>
        </authorList>
    </citation>
    <scope>NUCLEOTIDE SEQUENCE</scope>
    <source>
        <strain evidence="3">G5G6</strain>
    </source>
</reference>
<dbReference type="RefSeq" id="WP_220634467.1">
    <property type="nucleotide sequence ID" value="NZ_CAJQUM010000001.1"/>
</dbReference>
<evidence type="ECO:0000313" key="4">
    <source>
        <dbReference type="Proteomes" id="UP000742786"/>
    </source>
</evidence>
<dbReference type="SUPFAM" id="SSF109604">
    <property type="entry name" value="HD-domain/PDEase-like"/>
    <property type="match status" value="1"/>
</dbReference>